<protein>
    <recommendedName>
        <fullName evidence="3">C2H2-type domain-containing protein</fullName>
    </recommendedName>
</protein>
<gene>
    <name evidence="4" type="ORF">F5890DRAFT_1549403</name>
</gene>
<dbReference type="Proteomes" id="UP001163850">
    <property type="component" value="Unassembled WGS sequence"/>
</dbReference>
<evidence type="ECO:0000256" key="2">
    <source>
        <dbReference type="SAM" id="MobiDB-lite"/>
    </source>
</evidence>
<dbReference type="Pfam" id="PF18759">
    <property type="entry name" value="Plavaka"/>
    <property type="match status" value="1"/>
</dbReference>
<name>A0AA38Q9A0_9AGAR</name>
<dbReference type="AlphaFoldDB" id="A0AA38Q9A0"/>
<evidence type="ECO:0000313" key="5">
    <source>
        <dbReference type="Proteomes" id="UP001163850"/>
    </source>
</evidence>
<dbReference type="PROSITE" id="PS00028">
    <property type="entry name" value="ZINC_FINGER_C2H2_1"/>
    <property type="match status" value="1"/>
</dbReference>
<dbReference type="EMBL" id="MU801896">
    <property type="protein sequence ID" value="KAJ3989608.1"/>
    <property type="molecule type" value="Genomic_DNA"/>
</dbReference>
<dbReference type="InterPro" id="IPR013087">
    <property type="entry name" value="Znf_C2H2_type"/>
</dbReference>
<comment type="caution">
    <text evidence="4">The sequence shown here is derived from an EMBL/GenBank/DDBJ whole genome shotgun (WGS) entry which is preliminary data.</text>
</comment>
<reference evidence="4" key="1">
    <citation type="submission" date="2022-08" db="EMBL/GenBank/DDBJ databases">
        <authorList>
            <consortium name="DOE Joint Genome Institute"/>
            <person name="Min B."/>
            <person name="Riley R."/>
            <person name="Sierra-Patev S."/>
            <person name="Naranjo-Ortiz M."/>
            <person name="Looney B."/>
            <person name="Konkel Z."/>
            <person name="Slot J.C."/>
            <person name="Sakamoto Y."/>
            <person name="Steenwyk J.L."/>
            <person name="Rokas A."/>
            <person name="Carro J."/>
            <person name="Camarero S."/>
            <person name="Ferreira P."/>
            <person name="Molpeceres G."/>
            <person name="Ruiz-Duenas F.J."/>
            <person name="Serrano A."/>
            <person name="Henrissat B."/>
            <person name="Drula E."/>
            <person name="Hughes K.W."/>
            <person name="Mata J.L."/>
            <person name="Ishikawa N.K."/>
            <person name="Vargas-Isla R."/>
            <person name="Ushijima S."/>
            <person name="Smith C.A."/>
            <person name="Ahrendt S."/>
            <person name="Andreopoulos W."/>
            <person name="He G."/>
            <person name="Labutti K."/>
            <person name="Lipzen A."/>
            <person name="Ng V."/>
            <person name="Sandor L."/>
            <person name="Barry K."/>
            <person name="Martinez A.T."/>
            <person name="Xiao Y."/>
            <person name="Gibbons J.G."/>
            <person name="Terashima K."/>
            <person name="Hibbett D.S."/>
            <person name="Grigoriev I.V."/>
        </authorList>
    </citation>
    <scope>NUCLEOTIDE SEQUENCE</scope>
    <source>
        <strain evidence="4">TFB7829</strain>
    </source>
</reference>
<feature type="domain" description="C2H2-type" evidence="3">
    <location>
        <begin position="5"/>
        <end position="30"/>
    </location>
</feature>
<keyword evidence="1" id="KW-0863">Zinc-finger</keyword>
<accession>A0AA38Q9A0</accession>
<evidence type="ECO:0000313" key="4">
    <source>
        <dbReference type="EMBL" id="KAJ3989608.1"/>
    </source>
</evidence>
<evidence type="ECO:0000256" key="1">
    <source>
        <dbReference type="PROSITE-ProRule" id="PRU00042"/>
    </source>
</evidence>
<feature type="region of interest" description="Disordered" evidence="2">
    <location>
        <begin position="89"/>
        <end position="110"/>
    </location>
</feature>
<keyword evidence="1" id="KW-0862">Zinc</keyword>
<dbReference type="PROSITE" id="PS50157">
    <property type="entry name" value="ZINC_FINGER_C2H2_2"/>
    <property type="match status" value="1"/>
</dbReference>
<sequence>MAPKIPCSFHSCIRTFKKNGDLTKHVNRVHLAVSLAPVEHPNVPQLIDDPTLDFEQVPPAFPFSPPPPPQIPQEEKKFHPYLTGDICDEQGNYLPPNTPPPPRSTESPWSPFEGQAQFHLADLLFRKVEMSQGNIDELLDIWSLYERQLAQTTGCHKHSSNGPFDNHKDLYGLIDNIVQGGASWKSFQSVVDESLPVNASEWQKISYQVWYRDLDTVIANILANPDAGKRSWADFMSGNFAWRHATQIYEEEGAGTVKGAMLVPVILGADKTTVSIATGHVEYHPLYVSIGNVTNASRRAHRNAVIPIGFLAIPKSDRKYDKDPNFRVFKKKLYHASIAAILQTLKPAMKIPVVRKCPDGHFRRVIYDLAAFIADYPEQVYVSGVVQGWCCRCNALFSDLDGTADRRTRELDKILREEYGGEGRTLWDNFGVDEHITPFTEHFPRADIHEMLSFDLLHQIIKGCFKDMLIDWTWEYLLLEHGDKRANEIYDDIDHRLAAVPAFPGLRRFPHGRRFKQWTGNDSKALMKIFLPAVAEYLPDEMMKCLSSFMDFCYLVRRSDINEDTLKAIESSLQAFHHYREIFQTSGVREHFSIPRMHSMVHYPLCITDFGSPNGLCSSITESRHITAVKKPWRRSNRYNALSQILLTNQRLDKLAALHSILVNAGFILPSGPSHTSQCDLFDVENEDVGPVDSGQAQADVKLAKTRESGYPRFIAELGEHVGHPTLEELTRQFLHEQLGLSEDSDLPHITSKINVYHSAIAVFFAPSDRAGIRGMQQERIRCTPSWYSIERRDCVLATIDEDKPGFQGLSAARALLLFSFRHEKKVYPCALLHWFNVYGQRRDSKTGLWQVRPAFHDQAQQNPCLAVVHLDTLARGVHLIPVYGSQRLPVELKYYQSLDVFKLFYVNKYDRCMTGTAVTMDDELGELADVPDYPAKNQGTGMTYQKILWTMGKYAVTEPVLIQAYLVNMGSSASFSAFWVTLTFLLGGDQS</sequence>
<evidence type="ECO:0000259" key="3">
    <source>
        <dbReference type="PROSITE" id="PS50157"/>
    </source>
</evidence>
<organism evidence="4 5">
    <name type="scientific">Lentinula detonsa</name>
    <dbReference type="NCBI Taxonomy" id="2804962"/>
    <lineage>
        <taxon>Eukaryota</taxon>
        <taxon>Fungi</taxon>
        <taxon>Dikarya</taxon>
        <taxon>Basidiomycota</taxon>
        <taxon>Agaricomycotina</taxon>
        <taxon>Agaricomycetes</taxon>
        <taxon>Agaricomycetidae</taxon>
        <taxon>Agaricales</taxon>
        <taxon>Marasmiineae</taxon>
        <taxon>Omphalotaceae</taxon>
        <taxon>Lentinula</taxon>
    </lineage>
</organism>
<proteinExistence type="predicted"/>
<dbReference type="GO" id="GO:0008270">
    <property type="term" value="F:zinc ion binding"/>
    <property type="evidence" value="ECO:0007669"/>
    <property type="project" value="UniProtKB-KW"/>
</dbReference>
<keyword evidence="1" id="KW-0479">Metal-binding</keyword>
<dbReference type="InterPro" id="IPR041078">
    <property type="entry name" value="Plavaka"/>
</dbReference>